<dbReference type="Pfam" id="PF12867">
    <property type="entry name" value="DinB_2"/>
    <property type="match status" value="1"/>
</dbReference>
<dbReference type="InterPro" id="IPR016187">
    <property type="entry name" value="CTDL_fold"/>
</dbReference>
<dbReference type="InterPro" id="IPR005532">
    <property type="entry name" value="SUMF_dom"/>
</dbReference>
<dbReference type="PANTHER" id="PTHR23150:SF36">
    <property type="entry name" value="HERCYNINE OXYGENASE"/>
    <property type="match status" value="1"/>
</dbReference>
<keyword evidence="2" id="KW-0408">Iron</keyword>
<feature type="domain" description="Sulfatase-modifying factor enzyme-like" evidence="4">
    <location>
        <begin position="197"/>
        <end position="333"/>
    </location>
</feature>
<evidence type="ECO:0000259" key="5">
    <source>
        <dbReference type="Pfam" id="PF12867"/>
    </source>
</evidence>
<protein>
    <submittedName>
        <fullName evidence="6">Ergothioneine biosynthesis protein EgtB</fullName>
    </submittedName>
</protein>
<evidence type="ECO:0000256" key="2">
    <source>
        <dbReference type="ARBA" id="ARBA00023004"/>
    </source>
</evidence>
<dbReference type="NCBIfam" id="TIGR03440">
    <property type="entry name" value="egtB_TIGR03440"/>
    <property type="match status" value="1"/>
</dbReference>
<dbReference type="SUPFAM" id="SSF109854">
    <property type="entry name" value="DinB/YfiT-like putative metalloenzymes"/>
    <property type="match status" value="1"/>
</dbReference>
<dbReference type="Pfam" id="PF03781">
    <property type="entry name" value="FGE-sulfatase"/>
    <property type="match status" value="2"/>
</dbReference>
<dbReference type="InterPro" id="IPR034660">
    <property type="entry name" value="DinB/YfiT-like"/>
</dbReference>
<organism evidence="6 7">
    <name type="scientific">Ramlibacter pallidus</name>
    <dbReference type="NCBI Taxonomy" id="2780087"/>
    <lineage>
        <taxon>Bacteria</taxon>
        <taxon>Pseudomonadati</taxon>
        <taxon>Pseudomonadota</taxon>
        <taxon>Betaproteobacteria</taxon>
        <taxon>Burkholderiales</taxon>
        <taxon>Comamonadaceae</taxon>
        <taxon>Ramlibacter</taxon>
    </lineage>
</organism>
<dbReference type="InterPro" id="IPR051043">
    <property type="entry name" value="Sulfatase_Mod_Factor_Kinase"/>
</dbReference>
<evidence type="ECO:0000256" key="3">
    <source>
        <dbReference type="ARBA" id="ARBA00037882"/>
    </source>
</evidence>
<proteinExistence type="predicted"/>
<dbReference type="SUPFAM" id="SSF56436">
    <property type="entry name" value="C-type lectin-like"/>
    <property type="match status" value="1"/>
</dbReference>
<name>A0ABR9SAT9_9BURK</name>
<evidence type="ECO:0000313" key="6">
    <source>
        <dbReference type="EMBL" id="MBE7370082.1"/>
    </source>
</evidence>
<gene>
    <name evidence="6" type="ORF">IM787_21155</name>
</gene>
<dbReference type="InterPro" id="IPR024775">
    <property type="entry name" value="DinB-like"/>
</dbReference>
<accession>A0ABR9SAT9</accession>
<dbReference type="PANTHER" id="PTHR23150">
    <property type="entry name" value="SULFATASE MODIFYING FACTOR 1, 2"/>
    <property type="match status" value="1"/>
</dbReference>
<comment type="caution">
    <text evidence="6">The sequence shown here is derived from an EMBL/GenBank/DDBJ whole genome shotgun (WGS) entry which is preliminary data.</text>
</comment>
<feature type="domain" description="DinB-like" evidence="5">
    <location>
        <begin position="25"/>
        <end position="159"/>
    </location>
</feature>
<comment type="pathway">
    <text evidence="3">Amino-acid biosynthesis; ergothioneine biosynthesis.</text>
</comment>
<evidence type="ECO:0000259" key="4">
    <source>
        <dbReference type="Pfam" id="PF03781"/>
    </source>
</evidence>
<dbReference type="EMBL" id="JADDIV010000006">
    <property type="protein sequence ID" value="MBE7370082.1"/>
    <property type="molecule type" value="Genomic_DNA"/>
</dbReference>
<keyword evidence="7" id="KW-1185">Reference proteome</keyword>
<dbReference type="InterPro" id="IPR042095">
    <property type="entry name" value="SUMF_sf"/>
</dbReference>
<feature type="domain" description="Sulfatase-modifying factor enzyme-like" evidence="4">
    <location>
        <begin position="338"/>
        <end position="416"/>
    </location>
</feature>
<sequence>MPPPSAAAAQDSLRAGGRAPLAARFAQVRAHTLALAAPLSPEDQCVQSMPDASPTKWHLAHTTWFFEAVVLAAHRPGYQPYDPRWFHLFNSYYEALGQRHPRAQRGLLTRPSLDEVHAYRRHVEAQVHALVEEADEAAWRAVEPLLELGLHHEQQHQELLLTDILHALSCNPLLPAYARNEAPSLRLAAPQAPLRWITGPEGAVEIGHAGEAFAFDNETPRHRTWLQPYRIADRLVSCGDFADFIADGGYRQPALWLSDGWAMVQAQQWRAPAYWIAPDDFRAPAAGWQVFGLRGVQPLDRDAPVMQLSFYEAAAYAEWAGARLPTEQEWEAAYGLPGLQQMTGQAWQWTRSSYDPYPGFRPWRGAVAEYNGKFMVGQIVLRGSSLATPEGHARPTYRNFFPPAARWQFSGLRLARDGAC</sequence>
<evidence type="ECO:0000256" key="1">
    <source>
        <dbReference type="ARBA" id="ARBA00023002"/>
    </source>
</evidence>
<keyword evidence="1" id="KW-0560">Oxidoreductase</keyword>
<reference evidence="6 7" key="1">
    <citation type="submission" date="2020-10" db="EMBL/GenBank/DDBJ databases">
        <title>Ramlibacter sp. HM2 16S ribosomal RNA gene Genome sequencing and assembly.</title>
        <authorList>
            <person name="Kang M."/>
        </authorList>
    </citation>
    <scope>NUCLEOTIDE SEQUENCE [LARGE SCALE GENOMIC DNA]</scope>
    <source>
        <strain evidence="6 7">HM2</strain>
    </source>
</reference>
<dbReference type="RefSeq" id="WP_193678702.1">
    <property type="nucleotide sequence ID" value="NZ_JADDIV010000006.1"/>
</dbReference>
<dbReference type="InterPro" id="IPR017806">
    <property type="entry name" value="EgtB"/>
</dbReference>
<evidence type="ECO:0000313" key="7">
    <source>
        <dbReference type="Proteomes" id="UP000806285"/>
    </source>
</evidence>
<dbReference type="Gene3D" id="3.90.1580.10">
    <property type="entry name" value="paralog of FGE (formylglycine-generating enzyme)"/>
    <property type="match status" value="2"/>
</dbReference>
<dbReference type="Proteomes" id="UP000806285">
    <property type="component" value="Unassembled WGS sequence"/>
</dbReference>